<evidence type="ECO:0000256" key="1">
    <source>
        <dbReference type="SAM" id="MobiDB-lite"/>
    </source>
</evidence>
<proteinExistence type="predicted"/>
<dbReference type="EMBL" id="JAXCEI010000007">
    <property type="protein sequence ID" value="MFA1540613.1"/>
    <property type="molecule type" value="Genomic_DNA"/>
</dbReference>
<gene>
    <name evidence="2" type="ORF">SM611_16930</name>
</gene>
<dbReference type="Proteomes" id="UP001569963">
    <property type="component" value="Unassembled WGS sequence"/>
</dbReference>
<comment type="caution">
    <text evidence="2">The sequence shown here is derived from an EMBL/GenBank/DDBJ whole genome shotgun (WGS) entry which is preliminary data.</text>
</comment>
<protein>
    <submittedName>
        <fullName evidence="2">Uncharacterized protein</fullName>
    </submittedName>
</protein>
<name>A0ABV4QCA8_9ACTN</name>
<sequence length="128" mass="14565">MTLAELIERINDEYGTGLSTADKIIAGQFAVAVAEDPQLAAVALNNSREVFEREVDKDADRIMIDQAASNDALLVRYFEDERVNRLFKQVAKRQAYEMIRRPVRREAQRRATAERAAEIRRTRGASPE</sequence>
<organism evidence="2 3">
    <name type="scientific">Actinomadura monticuli</name>
    <dbReference type="NCBI Taxonomy" id="3097367"/>
    <lineage>
        <taxon>Bacteria</taxon>
        <taxon>Bacillati</taxon>
        <taxon>Actinomycetota</taxon>
        <taxon>Actinomycetes</taxon>
        <taxon>Streptosporangiales</taxon>
        <taxon>Thermomonosporaceae</taxon>
        <taxon>Actinomadura</taxon>
    </lineage>
</organism>
<accession>A0ABV4QCA8</accession>
<keyword evidence="3" id="KW-1185">Reference proteome</keyword>
<reference evidence="2 3" key="1">
    <citation type="submission" date="2023-11" db="EMBL/GenBank/DDBJ databases">
        <title>Actinomadura monticuli sp. nov., isolated from volcanic ash.</title>
        <authorList>
            <person name="Lee S.D."/>
            <person name="Yang H."/>
            <person name="Kim I.S."/>
        </authorList>
    </citation>
    <scope>NUCLEOTIDE SEQUENCE [LARGE SCALE GENOMIC DNA]</scope>
    <source>
        <strain evidence="2 3">DLS-62</strain>
    </source>
</reference>
<feature type="region of interest" description="Disordered" evidence="1">
    <location>
        <begin position="105"/>
        <end position="128"/>
    </location>
</feature>
<evidence type="ECO:0000313" key="2">
    <source>
        <dbReference type="EMBL" id="MFA1540613.1"/>
    </source>
</evidence>
<feature type="compositionally biased region" description="Basic and acidic residues" evidence="1">
    <location>
        <begin position="105"/>
        <end position="121"/>
    </location>
</feature>
<evidence type="ECO:0000313" key="3">
    <source>
        <dbReference type="Proteomes" id="UP001569963"/>
    </source>
</evidence>
<dbReference type="RefSeq" id="WP_371950526.1">
    <property type="nucleotide sequence ID" value="NZ_JAXCEI010000007.1"/>
</dbReference>